<evidence type="ECO:0000256" key="1">
    <source>
        <dbReference type="ARBA" id="ARBA00022452"/>
    </source>
</evidence>
<reference evidence="8 9" key="1">
    <citation type="journal article" date="2014" name="Genome Announc.">
        <title>Draft genome sequences of eight enterohepatic helicobacter species isolated from both laboratory and wild rodents.</title>
        <authorList>
            <person name="Sheh A."/>
            <person name="Shen Z."/>
            <person name="Fox J.G."/>
        </authorList>
    </citation>
    <scope>NUCLEOTIDE SEQUENCE [LARGE SCALE GENOMIC DNA]</scope>
    <source>
        <strain evidence="8 9">ST1</strain>
    </source>
</reference>
<dbReference type="Gene3D" id="2.40.160.50">
    <property type="entry name" value="membrane protein fhac: a member of the omp85/tpsb transporter family"/>
    <property type="match status" value="1"/>
</dbReference>
<dbReference type="GO" id="GO:0098046">
    <property type="term" value="C:type V protein secretion system complex"/>
    <property type="evidence" value="ECO:0007669"/>
    <property type="project" value="TreeGrafter"/>
</dbReference>
<keyword evidence="1" id="KW-1134">Transmembrane beta strand</keyword>
<dbReference type="InterPro" id="IPR027282">
    <property type="entry name" value="TPS"/>
</dbReference>
<evidence type="ECO:0000259" key="5">
    <source>
        <dbReference type="Pfam" id="PF08479"/>
    </source>
</evidence>
<evidence type="ECO:0000313" key="8">
    <source>
        <dbReference type="EMBL" id="TLE00949.1"/>
    </source>
</evidence>
<dbReference type="RefSeq" id="WP_034556990.1">
    <property type="nucleotide sequence ID" value="NZ_FZML01000019.1"/>
</dbReference>
<dbReference type="Gene3D" id="3.10.20.310">
    <property type="entry name" value="membrane protein fhac"/>
    <property type="match status" value="1"/>
</dbReference>
<dbReference type="EMBL" id="UGJE01000002">
    <property type="protein sequence ID" value="STQ86733.1"/>
    <property type="molecule type" value="Genomic_DNA"/>
</dbReference>
<dbReference type="InterPro" id="IPR051544">
    <property type="entry name" value="TPS_OM_transporter"/>
</dbReference>
<dbReference type="Pfam" id="PF08479">
    <property type="entry name" value="POTRA_2"/>
    <property type="match status" value="1"/>
</dbReference>
<keyword evidence="3" id="KW-0998">Cell outer membrane</keyword>
<reference evidence="7 10" key="2">
    <citation type="submission" date="2018-06" db="EMBL/GenBank/DDBJ databases">
        <authorList>
            <consortium name="Pathogen Informatics"/>
            <person name="Doyle S."/>
        </authorList>
    </citation>
    <scope>NUCLEOTIDE SEQUENCE [LARGE SCALE GENOMIC DNA]</scope>
    <source>
        <strain evidence="7 10">NCTC12714</strain>
    </source>
</reference>
<name>A0A099TZ31_9HELI</name>
<dbReference type="InterPro" id="IPR013686">
    <property type="entry name" value="Polypept-transport_assoc_ShlB"/>
</dbReference>
<dbReference type="GO" id="GO:0046819">
    <property type="term" value="P:protein secretion by the type V secretion system"/>
    <property type="evidence" value="ECO:0007669"/>
    <property type="project" value="TreeGrafter"/>
</dbReference>
<dbReference type="Proteomes" id="UP000255139">
    <property type="component" value="Unassembled WGS sequence"/>
</dbReference>
<keyword evidence="2" id="KW-0812">Transmembrane</keyword>
<organism evidence="7 10">
    <name type="scientific">Helicobacter muridarum</name>
    <dbReference type="NCBI Taxonomy" id="216"/>
    <lineage>
        <taxon>Bacteria</taxon>
        <taxon>Pseudomonadati</taxon>
        <taxon>Campylobacterota</taxon>
        <taxon>Epsilonproteobacteria</taxon>
        <taxon>Campylobacterales</taxon>
        <taxon>Helicobacteraceae</taxon>
        <taxon>Helicobacter</taxon>
    </lineage>
</organism>
<feature type="domain" description="Polypeptide-transport-associated ShlB-type" evidence="5">
    <location>
        <begin position="89"/>
        <end position="140"/>
    </location>
</feature>
<dbReference type="PIRSF" id="PIRSF029745">
    <property type="entry name" value="FhaC"/>
    <property type="match status" value="1"/>
</dbReference>
<dbReference type="EMBL" id="JRPD02000004">
    <property type="protein sequence ID" value="TLE00949.1"/>
    <property type="molecule type" value="Genomic_DNA"/>
</dbReference>
<evidence type="ECO:0000256" key="2">
    <source>
        <dbReference type="ARBA" id="ARBA00022692"/>
    </source>
</evidence>
<dbReference type="AlphaFoldDB" id="A0A099TZ31"/>
<evidence type="ECO:0000259" key="6">
    <source>
        <dbReference type="Pfam" id="PF17287"/>
    </source>
</evidence>
<sequence>MSNRTDKKRFVSSRNTNKILLSICIPTFFINAFLAPSIASQGKETLCFPIHKIYFSSISSYLYPTTKLQSDETIDDDNGFITKQFPFTKTIIKPYLNQCLNGQDIVSLLQNLNETAIKNGYITTHFGIGEQDLSLGELEVRTQIGKIGDIDYQSNGNMLFFKKDFAIKHGDILNLKKLEQGVSNLTKIKHIDTNMKILPTYSDDMSDVLITLKKKGIPLSGKFIFDNSSTLFDHYQSTLLLNYENPLKLADTLTLYLLGSIPFKNKPISKNYNLYSSISYAVPIRRFLLETNLAYSKNALQIPLSNFTLDYHSWSFNIDTKLSYALLANQKHNISIGFSLGSRISNSFIEDVELVVQRQRILQYSLFSQYALTLSPYRFSINLSILHGFSMPTPVSSSFNYIVPTLNLYAYVPFKISKFTTIYTASIRTQVAQNRLYANEQILIGGLYAVRGFQGINLSGQFGVIWRNDISVYIPMFSKSKWELTIAPSIGIDAGYIKNLLKNQITNLPDSGVFLSGAGIGLQCILKHFNIQTWWHFPIYSANRFKTQSFFFAMSTNW</sequence>
<evidence type="ECO:0000256" key="3">
    <source>
        <dbReference type="ARBA" id="ARBA00023237"/>
    </source>
</evidence>
<dbReference type="Pfam" id="PF03865">
    <property type="entry name" value="ShlB"/>
    <property type="match status" value="1"/>
</dbReference>
<dbReference type="PANTHER" id="PTHR34597">
    <property type="entry name" value="SLR1661 PROTEIN"/>
    <property type="match status" value="1"/>
</dbReference>
<accession>A0A099TZ31</accession>
<dbReference type="Pfam" id="PF17287">
    <property type="entry name" value="POTRA_3"/>
    <property type="match status" value="1"/>
</dbReference>
<dbReference type="GO" id="GO:0008320">
    <property type="term" value="F:protein transmembrane transporter activity"/>
    <property type="evidence" value="ECO:0007669"/>
    <property type="project" value="TreeGrafter"/>
</dbReference>
<evidence type="ECO:0000313" key="10">
    <source>
        <dbReference type="Proteomes" id="UP000255139"/>
    </source>
</evidence>
<dbReference type="InterPro" id="IPR005565">
    <property type="entry name" value="Hemolysn_activator_HlyB_C"/>
</dbReference>
<dbReference type="PANTHER" id="PTHR34597:SF3">
    <property type="entry name" value="OUTER MEMBRANE TRANSPORTER CDIB"/>
    <property type="match status" value="1"/>
</dbReference>
<proteinExistence type="predicted"/>
<evidence type="ECO:0000259" key="4">
    <source>
        <dbReference type="Pfam" id="PF03865"/>
    </source>
</evidence>
<feature type="domain" description="Haemolysin activator HlyB C-terminal" evidence="4">
    <location>
        <begin position="205"/>
        <end position="523"/>
    </location>
</feature>
<keyword evidence="10" id="KW-1185">Reference proteome</keyword>
<evidence type="ECO:0000313" key="7">
    <source>
        <dbReference type="EMBL" id="STQ86733.1"/>
    </source>
</evidence>
<dbReference type="STRING" id="216.LS73_01770"/>
<protein>
    <submittedName>
        <fullName evidence="7">Hemolysin transporter protein shlB</fullName>
    </submittedName>
    <submittedName>
        <fullName evidence="8">ShlB/FhaC/HecB family hemolysin secretion/activation protein</fullName>
    </submittedName>
</protein>
<evidence type="ECO:0000313" key="9">
    <source>
        <dbReference type="Proteomes" id="UP000029922"/>
    </source>
</evidence>
<gene>
    <name evidence="7" type="primary">shlB</name>
    <name evidence="8" type="ORF">LS73_003370</name>
    <name evidence="7" type="ORF">NCTC12714_01544</name>
</gene>
<dbReference type="Proteomes" id="UP000029922">
    <property type="component" value="Unassembled WGS sequence"/>
</dbReference>
<dbReference type="OrthoDB" id="290122at2"/>
<dbReference type="InterPro" id="IPR035251">
    <property type="entry name" value="ShlB_POTRA"/>
</dbReference>
<keyword evidence="1" id="KW-0472">Membrane</keyword>
<feature type="domain" description="ShlB POTRA" evidence="6">
    <location>
        <begin position="146"/>
        <end position="199"/>
    </location>
</feature>